<evidence type="ECO:0000256" key="1">
    <source>
        <dbReference type="SAM" id="Phobius"/>
    </source>
</evidence>
<evidence type="ECO:0000313" key="2">
    <source>
        <dbReference type="EMBL" id="SJM92497.1"/>
    </source>
</evidence>
<dbReference type="EMBL" id="FUKJ01000195">
    <property type="protein sequence ID" value="SJM92497.1"/>
    <property type="molecule type" value="Genomic_DNA"/>
</dbReference>
<sequence>MWCYFFQRASDDDKSAKIKRYQQLQVNDFMSEQHPFETTSEKKQHLLALFTRLLPLVDSVADKLRFVLIVGVLTLIWIGIWLGVIKHFSLLVSLSIVGLAAVPVLILLRFWWSLEELKDLPTIAGQMMGDAKDEIRESVQGIRADKVSKLSFLSATKGLWSVGFMLRETRELVGSYISISTLINPFMLVLGVISLGFVFVLGLVSIVLVFLAL</sequence>
<protein>
    <submittedName>
        <fullName evidence="2">Uncharacterized protein</fullName>
    </submittedName>
</protein>
<accession>A0A1R4H8K8</accession>
<dbReference type="Proteomes" id="UP000195442">
    <property type="component" value="Unassembled WGS sequence"/>
</dbReference>
<proteinExistence type="predicted"/>
<dbReference type="AlphaFoldDB" id="A0A1R4H8K8"/>
<organism evidence="2 3">
    <name type="scientific">Crenothrix polyspora</name>
    <dbReference type="NCBI Taxonomy" id="360316"/>
    <lineage>
        <taxon>Bacteria</taxon>
        <taxon>Pseudomonadati</taxon>
        <taxon>Pseudomonadota</taxon>
        <taxon>Gammaproteobacteria</taxon>
        <taxon>Methylococcales</taxon>
        <taxon>Crenotrichaceae</taxon>
        <taxon>Crenothrix</taxon>
    </lineage>
</organism>
<feature type="transmembrane region" description="Helical" evidence="1">
    <location>
        <begin position="64"/>
        <end position="84"/>
    </location>
</feature>
<reference evidence="3" key="1">
    <citation type="submission" date="2017-02" db="EMBL/GenBank/DDBJ databases">
        <authorList>
            <person name="Daims H."/>
        </authorList>
    </citation>
    <scope>NUCLEOTIDE SEQUENCE [LARGE SCALE GENOMIC DNA]</scope>
</reference>
<gene>
    <name evidence="2" type="ORF">CRENPOLYSF2_2740007</name>
</gene>
<keyword evidence="1" id="KW-0472">Membrane</keyword>
<keyword evidence="3" id="KW-1185">Reference proteome</keyword>
<keyword evidence="1" id="KW-1133">Transmembrane helix</keyword>
<evidence type="ECO:0000313" key="3">
    <source>
        <dbReference type="Proteomes" id="UP000195442"/>
    </source>
</evidence>
<feature type="transmembrane region" description="Helical" evidence="1">
    <location>
        <begin position="91"/>
        <end position="112"/>
    </location>
</feature>
<keyword evidence="1" id="KW-0812">Transmembrane</keyword>
<feature type="transmembrane region" description="Helical" evidence="1">
    <location>
        <begin position="186"/>
        <end position="212"/>
    </location>
</feature>
<name>A0A1R4H8K8_9GAMM</name>